<dbReference type="EMBL" id="SDAM02000156">
    <property type="protein sequence ID" value="KAH6826904.1"/>
    <property type="molecule type" value="Genomic_DNA"/>
</dbReference>
<feature type="region of interest" description="Disordered" evidence="1">
    <location>
        <begin position="1"/>
        <end position="46"/>
    </location>
</feature>
<dbReference type="PANTHER" id="PTHR35686">
    <property type="entry name" value="KINETOCHORE PROTEIN"/>
    <property type="match status" value="1"/>
</dbReference>
<evidence type="ECO:0000313" key="3">
    <source>
        <dbReference type="Proteomes" id="UP001190926"/>
    </source>
</evidence>
<dbReference type="Proteomes" id="UP001190926">
    <property type="component" value="Unassembled WGS sequence"/>
</dbReference>
<comment type="caution">
    <text evidence="2">The sequence shown here is derived from an EMBL/GenBank/DDBJ whole genome shotgun (WGS) entry which is preliminary data.</text>
</comment>
<accession>A0AAD4J4C0</accession>
<evidence type="ECO:0000313" key="2">
    <source>
        <dbReference type="EMBL" id="KAH6826904.1"/>
    </source>
</evidence>
<keyword evidence="3" id="KW-1185">Reference proteome</keyword>
<feature type="compositionally biased region" description="Acidic residues" evidence="1">
    <location>
        <begin position="18"/>
        <end position="32"/>
    </location>
</feature>
<feature type="region of interest" description="Disordered" evidence="1">
    <location>
        <begin position="296"/>
        <end position="347"/>
    </location>
</feature>
<reference evidence="2 3" key="1">
    <citation type="journal article" date="2021" name="Nat. Commun.">
        <title>Incipient diploidization of the medicinal plant Perilla within 10,000 years.</title>
        <authorList>
            <person name="Zhang Y."/>
            <person name="Shen Q."/>
            <person name="Leng L."/>
            <person name="Zhang D."/>
            <person name="Chen S."/>
            <person name="Shi Y."/>
            <person name="Ning Z."/>
            <person name="Chen S."/>
        </authorList>
    </citation>
    <scope>NUCLEOTIDE SEQUENCE [LARGE SCALE GENOMIC DNA]</scope>
    <source>
        <strain evidence="3">cv. PC099</strain>
    </source>
</reference>
<feature type="compositionally biased region" description="Acidic residues" evidence="1">
    <location>
        <begin position="335"/>
        <end position="344"/>
    </location>
</feature>
<name>A0AAD4J4C0_PERFH</name>
<evidence type="ECO:0000256" key="1">
    <source>
        <dbReference type="SAM" id="MobiDB-lite"/>
    </source>
</evidence>
<gene>
    <name evidence="2" type="ORF">C2S53_016605</name>
</gene>
<organism evidence="2 3">
    <name type="scientific">Perilla frutescens var. hirtella</name>
    <name type="common">Perilla citriodora</name>
    <name type="synonym">Perilla setoyensis</name>
    <dbReference type="NCBI Taxonomy" id="608512"/>
    <lineage>
        <taxon>Eukaryota</taxon>
        <taxon>Viridiplantae</taxon>
        <taxon>Streptophyta</taxon>
        <taxon>Embryophyta</taxon>
        <taxon>Tracheophyta</taxon>
        <taxon>Spermatophyta</taxon>
        <taxon>Magnoliopsida</taxon>
        <taxon>eudicotyledons</taxon>
        <taxon>Gunneridae</taxon>
        <taxon>Pentapetalae</taxon>
        <taxon>asterids</taxon>
        <taxon>lamiids</taxon>
        <taxon>Lamiales</taxon>
        <taxon>Lamiaceae</taxon>
        <taxon>Nepetoideae</taxon>
        <taxon>Elsholtzieae</taxon>
        <taxon>Perilla</taxon>
    </lineage>
</organism>
<proteinExistence type="predicted"/>
<dbReference type="PANTHER" id="PTHR35686:SF1">
    <property type="entry name" value="KINETOCHORE PROTEIN"/>
    <property type="match status" value="1"/>
</dbReference>
<dbReference type="AlphaFoldDB" id="A0AAD4J4C0"/>
<protein>
    <submittedName>
        <fullName evidence="2">Uncharacterized protein</fullName>
    </submittedName>
</protein>
<sequence>MWRRSAAGFGDDARGNEDSDLSISEEEEGLDEEWTRNTVSLGGGESDKGKLRVLAQLEIFEESCELHSTEESISSHGKKGGYHIKDEVETPIFNDVNSTSQYHRIASATLAPSNEGLIYLPHVGSVSYADEEIISDDEIEKINPHTFRSARENLAITWSEANREVEALVRSNENPCCSSDHQDAFLKEKKSTRGGGGRRKAKAKFSFPCHSDKKELSLVVSDSNIGTSFVNIPAADEVGAVSDDEMDNYMADSELNVHDKHIPPFEMAHKLDTREHSMAEILSSFLEMSDMQEGSSKLEIQKRRREQTVLESDVSPLGESTQEEDDLPGALDTDTSFESEDEENAQSVKSIISRTMADQFHEAFRTISAIDDGRSHDSFPRPLCGGIYRRLQQVNQIEKERDIDSLKNASAETGFKDEEMSILVRISSRSLEAKLIVCSCICVGDGKNSSRENLEMELRSITRTMTIIFNPRMSSDVDLEVGNLICIHPPWKEVQVKDEVIFLCSYFYQVQRSL</sequence>